<protein>
    <recommendedName>
        <fullName evidence="6 16">Phosphatidate cytidylyltransferase</fullName>
        <ecNumber evidence="6 16">2.7.7.41</ecNumber>
    </recommendedName>
</protein>
<dbReference type="Pfam" id="PF01148">
    <property type="entry name" value="CTP_transf_1"/>
    <property type="match status" value="1"/>
</dbReference>
<evidence type="ECO:0000256" key="17">
    <source>
        <dbReference type="RuleBase" id="RU003938"/>
    </source>
</evidence>
<dbReference type="GO" id="GO:0004605">
    <property type="term" value="F:phosphatidate cytidylyltransferase activity"/>
    <property type="evidence" value="ECO:0007669"/>
    <property type="project" value="UniProtKB-UniRule"/>
</dbReference>
<evidence type="ECO:0000256" key="14">
    <source>
        <dbReference type="ARBA" id="ARBA00023209"/>
    </source>
</evidence>
<evidence type="ECO:0000313" key="19">
    <source>
        <dbReference type="Proteomes" id="UP001255856"/>
    </source>
</evidence>
<feature type="transmembrane region" description="Helical" evidence="16">
    <location>
        <begin position="245"/>
        <end position="264"/>
    </location>
</feature>
<keyword evidence="7 16" id="KW-0444">Lipid biosynthesis</keyword>
<accession>A0AAD9IL69</accession>
<dbReference type="Proteomes" id="UP001255856">
    <property type="component" value="Unassembled WGS sequence"/>
</dbReference>
<dbReference type="InterPro" id="IPR000374">
    <property type="entry name" value="PC_trans"/>
</dbReference>
<dbReference type="GO" id="GO:0005789">
    <property type="term" value="C:endoplasmic reticulum membrane"/>
    <property type="evidence" value="ECO:0007669"/>
    <property type="project" value="TreeGrafter"/>
</dbReference>
<keyword evidence="15 16" id="KW-1208">Phospholipid metabolism</keyword>
<evidence type="ECO:0000256" key="2">
    <source>
        <dbReference type="ARBA" id="ARBA00004141"/>
    </source>
</evidence>
<evidence type="ECO:0000313" key="18">
    <source>
        <dbReference type="EMBL" id="KAK2079588.1"/>
    </source>
</evidence>
<evidence type="ECO:0000256" key="3">
    <source>
        <dbReference type="ARBA" id="ARBA00005119"/>
    </source>
</evidence>
<evidence type="ECO:0000256" key="11">
    <source>
        <dbReference type="ARBA" id="ARBA00022989"/>
    </source>
</evidence>
<evidence type="ECO:0000256" key="16">
    <source>
        <dbReference type="PIRNR" id="PIRNR018269"/>
    </source>
</evidence>
<comment type="catalytic activity">
    <reaction evidence="1 16 17">
        <text>a 1,2-diacyl-sn-glycero-3-phosphate + CTP + H(+) = a CDP-1,2-diacyl-sn-glycerol + diphosphate</text>
        <dbReference type="Rhea" id="RHEA:16229"/>
        <dbReference type="ChEBI" id="CHEBI:15378"/>
        <dbReference type="ChEBI" id="CHEBI:33019"/>
        <dbReference type="ChEBI" id="CHEBI:37563"/>
        <dbReference type="ChEBI" id="CHEBI:58332"/>
        <dbReference type="ChEBI" id="CHEBI:58608"/>
        <dbReference type="EC" id="2.7.7.41"/>
    </reaction>
</comment>
<feature type="transmembrane region" description="Helical" evidence="16">
    <location>
        <begin position="344"/>
        <end position="364"/>
    </location>
</feature>
<feature type="transmembrane region" description="Helical" evidence="16">
    <location>
        <begin position="183"/>
        <end position="202"/>
    </location>
</feature>
<keyword evidence="9 16" id="KW-0812">Transmembrane</keyword>
<dbReference type="PROSITE" id="PS01315">
    <property type="entry name" value="CDS"/>
    <property type="match status" value="1"/>
</dbReference>
<keyword evidence="12 16" id="KW-0443">Lipid metabolism</keyword>
<keyword evidence="11 16" id="KW-1133">Transmembrane helix</keyword>
<name>A0AAD9IL69_PROWI</name>
<dbReference type="PIRSF" id="PIRSF018269">
    <property type="entry name" value="PC_trans_euk"/>
    <property type="match status" value="1"/>
</dbReference>
<keyword evidence="13 16" id="KW-0472">Membrane</keyword>
<gene>
    <name evidence="18" type="ORF">QBZ16_001983</name>
</gene>
<sequence>MQLQRALTVRLRRRGWRRNSFNNVDAVSPKLVRKTSNAGQQTQSEDRFRSFKVRTLSTIVLIATFIGIIATGHVPLMLMILGIQFLMVRELFALARVAPQERKVPGFRAQQWYFFFVAAFYLYIRFIKTNLTVELSSSAQTEAMFGWIIRHHTLLSFALYTAGFVSFVLRLKKGLYSYQFQQYAWTHMILMVIFLPSSFFVYNLFEGLIWFLLPAALVVVNDIAAYLAGFFFGRTPLIKLSPKKTWEGFIGGLAGTVIVGWYLAKLLSQFNWFICPRRDLSIIQPLHCDSKLDIYQPETFYLTDLLTLLPADLANAVVSGLTRFSPGWQEAARQVSLTCLPMQLHAVVLATFASLIAPFGGFFASGFKRGFKIKDFGDSIPGHGGMTDRMDCQVVMSVFSYIYLTSYVAPAGPTVGSVLAAAVKLAPLEQLDLFERMANVLVGSKVLSPAIGETIAATARRKLQTGTF</sequence>
<evidence type="ECO:0000256" key="4">
    <source>
        <dbReference type="ARBA" id="ARBA00005189"/>
    </source>
</evidence>
<comment type="similarity">
    <text evidence="5 16 17">Belongs to the CDS family.</text>
</comment>
<evidence type="ECO:0000256" key="8">
    <source>
        <dbReference type="ARBA" id="ARBA00022679"/>
    </source>
</evidence>
<comment type="subcellular location">
    <subcellularLocation>
        <location evidence="2">Membrane</location>
        <topology evidence="2">Multi-pass membrane protein</topology>
    </subcellularLocation>
</comment>
<dbReference type="PANTHER" id="PTHR13773:SF8">
    <property type="entry name" value="PHOSPHATIDATE CYTIDYLYLTRANSFERASE, PHOTORECEPTOR-SPECIFIC"/>
    <property type="match status" value="1"/>
</dbReference>
<evidence type="ECO:0000256" key="12">
    <source>
        <dbReference type="ARBA" id="ARBA00023098"/>
    </source>
</evidence>
<comment type="function">
    <text evidence="16">May be involved in the synthesis of minor phospholipids and in modulation of IP3-mediated signal transduction.</text>
</comment>
<evidence type="ECO:0000256" key="6">
    <source>
        <dbReference type="ARBA" id="ARBA00012487"/>
    </source>
</evidence>
<dbReference type="InterPro" id="IPR016720">
    <property type="entry name" value="PC_Trfase_euk"/>
</dbReference>
<dbReference type="GO" id="GO:0016024">
    <property type="term" value="P:CDP-diacylglycerol biosynthetic process"/>
    <property type="evidence" value="ECO:0007669"/>
    <property type="project" value="UniProtKB-UniRule"/>
</dbReference>
<keyword evidence="10 16" id="KW-0548">Nucleotidyltransferase</keyword>
<evidence type="ECO:0000256" key="13">
    <source>
        <dbReference type="ARBA" id="ARBA00023136"/>
    </source>
</evidence>
<evidence type="ECO:0000256" key="9">
    <source>
        <dbReference type="ARBA" id="ARBA00022692"/>
    </source>
</evidence>
<comment type="cofactor">
    <cofactor evidence="16">
        <name>Mg(2+)</name>
        <dbReference type="ChEBI" id="CHEBI:18420"/>
    </cofactor>
    <text evidence="16">Requires a divalent cation for activity.</text>
</comment>
<evidence type="ECO:0000256" key="5">
    <source>
        <dbReference type="ARBA" id="ARBA00010185"/>
    </source>
</evidence>
<keyword evidence="14 16" id="KW-0594">Phospholipid biosynthesis</keyword>
<keyword evidence="8 16" id="KW-0808">Transferase</keyword>
<comment type="pathway">
    <text evidence="3 16 17">Phospholipid metabolism; CDP-diacylglycerol biosynthesis; CDP-diacylglycerol from sn-glycerol 3-phosphate: step 3/3.</text>
</comment>
<evidence type="ECO:0000256" key="15">
    <source>
        <dbReference type="ARBA" id="ARBA00023264"/>
    </source>
</evidence>
<evidence type="ECO:0000256" key="1">
    <source>
        <dbReference type="ARBA" id="ARBA00001698"/>
    </source>
</evidence>
<evidence type="ECO:0000256" key="7">
    <source>
        <dbReference type="ARBA" id="ARBA00022516"/>
    </source>
</evidence>
<dbReference type="PANTHER" id="PTHR13773">
    <property type="entry name" value="PHOSPHATIDATE CYTIDYLYLTRANSFERASE"/>
    <property type="match status" value="1"/>
</dbReference>
<evidence type="ECO:0000256" key="10">
    <source>
        <dbReference type="ARBA" id="ARBA00022695"/>
    </source>
</evidence>
<comment type="caution">
    <text evidence="18">The sequence shown here is derived from an EMBL/GenBank/DDBJ whole genome shotgun (WGS) entry which is preliminary data.</text>
</comment>
<feature type="transmembrane region" description="Helical" evidence="16">
    <location>
        <begin position="53"/>
        <end position="70"/>
    </location>
</feature>
<proteinExistence type="inferred from homology"/>
<comment type="pathway">
    <text evidence="4">Lipid metabolism.</text>
</comment>
<feature type="transmembrane region" description="Helical" evidence="16">
    <location>
        <begin position="208"/>
        <end position="233"/>
    </location>
</feature>
<dbReference type="AlphaFoldDB" id="A0AAD9IL69"/>
<feature type="transmembrane region" description="Helical" evidence="16">
    <location>
        <begin position="110"/>
        <end position="127"/>
    </location>
</feature>
<dbReference type="EMBL" id="JASFZW010000002">
    <property type="protein sequence ID" value="KAK2079588.1"/>
    <property type="molecule type" value="Genomic_DNA"/>
</dbReference>
<feature type="transmembrane region" description="Helical" evidence="16">
    <location>
        <begin position="147"/>
        <end position="171"/>
    </location>
</feature>
<reference evidence="18" key="1">
    <citation type="submission" date="2021-01" db="EMBL/GenBank/DDBJ databases">
        <authorList>
            <person name="Eckstrom K.M.E."/>
        </authorList>
    </citation>
    <scope>NUCLEOTIDE SEQUENCE</scope>
    <source>
        <strain evidence="18">UVCC 0001</strain>
    </source>
</reference>
<dbReference type="EC" id="2.7.7.41" evidence="6 16"/>
<organism evidence="18 19">
    <name type="scientific">Prototheca wickerhamii</name>
    <dbReference type="NCBI Taxonomy" id="3111"/>
    <lineage>
        <taxon>Eukaryota</taxon>
        <taxon>Viridiplantae</taxon>
        <taxon>Chlorophyta</taxon>
        <taxon>core chlorophytes</taxon>
        <taxon>Trebouxiophyceae</taxon>
        <taxon>Chlorellales</taxon>
        <taxon>Chlorellaceae</taxon>
        <taxon>Prototheca</taxon>
    </lineage>
</organism>
<keyword evidence="19" id="KW-1185">Reference proteome</keyword>